<comment type="caution">
    <text evidence="1">The sequence shown here is derived from an EMBL/GenBank/DDBJ whole genome shotgun (WGS) entry which is preliminary data.</text>
</comment>
<dbReference type="AlphaFoldDB" id="A0AAV9I6F6"/>
<dbReference type="EMBL" id="JANCYU010000010">
    <property type="protein sequence ID" value="KAK4522964.1"/>
    <property type="molecule type" value="Genomic_DNA"/>
</dbReference>
<evidence type="ECO:0000313" key="1">
    <source>
        <dbReference type="EMBL" id="KAK4522964.1"/>
    </source>
</evidence>
<reference evidence="1 2" key="1">
    <citation type="submission" date="2022-07" db="EMBL/GenBank/DDBJ databases">
        <title>Genome-wide signatures of adaptation to extreme environments.</title>
        <authorList>
            <person name="Cho C.H."/>
            <person name="Yoon H.S."/>
        </authorList>
    </citation>
    <scope>NUCLEOTIDE SEQUENCE [LARGE SCALE GENOMIC DNA]</scope>
    <source>
        <strain evidence="1 2">108.79 E11</strain>
    </source>
</reference>
<gene>
    <name evidence="1" type="ORF">GAYE_PCTG33G0854</name>
</gene>
<keyword evidence="2" id="KW-1185">Reference proteome</keyword>
<evidence type="ECO:0000313" key="2">
    <source>
        <dbReference type="Proteomes" id="UP001300502"/>
    </source>
</evidence>
<proteinExistence type="predicted"/>
<protein>
    <submittedName>
        <fullName evidence="1">Uncharacterized protein</fullName>
    </submittedName>
</protein>
<name>A0AAV9I6F6_9RHOD</name>
<dbReference type="Proteomes" id="UP001300502">
    <property type="component" value="Unassembled WGS sequence"/>
</dbReference>
<sequence>MEVEVVSKERVRGVVIPFDWKTFLHQRALLPEEVSTRYAPSFSRIFGDNPRVILRSSLELMRIPEEYIQHILIAVGSLDSDTETKG</sequence>
<accession>A0AAV9I6F6</accession>
<organism evidence="1 2">
    <name type="scientific">Galdieria yellowstonensis</name>
    <dbReference type="NCBI Taxonomy" id="3028027"/>
    <lineage>
        <taxon>Eukaryota</taxon>
        <taxon>Rhodophyta</taxon>
        <taxon>Bangiophyceae</taxon>
        <taxon>Galdieriales</taxon>
        <taxon>Galdieriaceae</taxon>
        <taxon>Galdieria</taxon>
    </lineage>
</organism>